<name>A0A4D6M978_VIGUN</name>
<sequence length="262" mass="30414">MKFSEFGEPSVGHSQTPNSNHPRGCIEFDNSGERGHAEEVHFPNQEAQEFEQSNMYVRRRDGPQLRVRSMAIRTPFATFSGRKRHKRLNFGTLPNLKTWNIGGWRNHPLQYILHISSLWSFDHFLIPNLKDCQHTIKFPRIFHWMEMKAEDNVVADVAAFAEELTNSFVKEGFEGKMKFSEFGEPSVGHSQTPNSNHPRGCIEFDNSGERGHAEEVHFPNQEAQEFEQSNMYVRRRDGPQLRVRSMAIRTPFATFSGRKRHK</sequence>
<feature type="compositionally biased region" description="Polar residues" evidence="1">
    <location>
        <begin position="188"/>
        <end position="197"/>
    </location>
</feature>
<evidence type="ECO:0000313" key="2">
    <source>
        <dbReference type="EMBL" id="QCD97373.1"/>
    </source>
</evidence>
<reference evidence="2 3" key="1">
    <citation type="submission" date="2019-04" db="EMBL/GenBank/DDBJ databases">
        <title>An improved genome assembly and genetic linkage map for asparagus bean, Vigna unguiculata ssp. sesquipedialis.</title>
        <authorList>
            <person name="Xia Q."/>
            <person name="Zhang R."/>
            <person name="Dong Y."/>
        </authorList>
    </citation>
    <scope>NUCLEOTIDE SEQUENCE [LARGE SCALE GENOMIC DNA]</scope>
    <source>
        <tissue evidence="2">Leaf</tissue>
    </source>
</reference>
<dbReference type="AlphaFoldDB" id="A0A4D6M978"/>
<feature type="region of interest" description="Disordered" evidence="1">
    <location>
        <begin position="184"/>
        <end position="206"/>
    </location>
</feature>
<gene>
    <name evidence="2" type="ORF">DEO72_LG6g2083</name>
</gene>
<evidence type="ECO:0000313" key="3">
    <source>
        <dbReference type="Proteomes" id="UP000501690"/>
    </source>
</evidence>
<protein>
    <submittedName>
        <fullName evidence="2">Uncharacterized protein</fullName>
    </submittedName>
</protein>
<accession>A0A4D6M978</accession>
<dbReference type="Proteomes" id="UP000501690">
    <property type="component" value="Linkage Group LG6"/>
</dbReference>
<dbReference type="EMBL" id="CP039350">
    <property type="protein sequence ID" value="QCD97373.1"/>
    <property type="molecule type" value="Genomic_DNA"/>
</dbReference>
<organism evidence="2 3">
    <name type="scientific">Vigna unguiculata</name>
    <name type="common">Cowpea</name>
    <dbReference type="NCBI Taxonomy" id="3917"/>
    <lineage>
        <taxon>Eukaryota</taxon>
        <taxon>Viridiplantae</taxon>
        <taxon>Streptophyta</taxon>
        <taxon>Embryophyta</taxon>
        <taxon>Tracheophyta</taxon>
        <taxon>Spermatophyta</taxon>
        <taxon>Magnoliopsida</taxon>
        <taxon>eudicotyledons</taxon>
        <taxon>Gunneridae</taxon>
        <taxon>Pentapetalae</taxon>
        <taxon>rosids</taxon>
        <taxon>fabids</taxon>
        <taxon>Fabales</taxon>
        <taxon>Fabaceae</taxon>
        <taxon>Papilionoideae</taxon>
        <taxon>50 kb inversion clade</taxon>
        <taxon>NPAAA clade</taxon>
        <taxon>indigoferoid/millettioid clade</taxon>
        <taxon>Phaseoleae</taxon>
        <taxon>Vigna</taxon>
    </lineage>
</organism>
<feature type="region of interest" description="Disordered" evidence="1">
    <location>
        <begin position="1"/>
        <end position="30"/>
    </location>
</feature>
<proteinExistence type="predicted"/>
<evidence type="ECO:0000256" key="1">
    <source>
        <dbReference type="SAM" id="MobiDB-lite"/>
    </source>
</evidence>
<keyword evidence="3" id="KW-1185">Reference proteome</keyword>
<feature type="compositionally biased region" description="Polar residues" evidence="1">
    <location>
        <begin position="12"/>
        <end position="21"/>
    </location>
</feature>